<dbReference type="AlphaFoldDB" id="A0A084Y3K2"/>
<organism evidence="1 2">
    <name type="scientific">Candidatus Accumulibacter vicinus</name>
    <dbReference type="NCBI Taxonomy" id="2954382"/>
    <lineage>
        <taxon>Bacteria</taxon>
        <taxon>Pseudomonadati</taxon>
        <taxon>Pseudomonadota</taxon>
        <taxon>Betaproteobacteria</taxon>
        <taxon>Candidatus Accumulibacter</taxon>
    </lineage>
</organism>
<accession>A0A084Y3K2</accession>
<evidence type="ECO:0000313" key="1">
    <source>
        <dbReference type="EMBL" id="KFB69296.1"/>
    </source>
</evidence>
<evidence type="ECO:0000313" key="2">
    <source>
        <dbReference type="Proteomes" id="UP000019812"/>
    </source>
</evidence>
<protein>
    <submittedName>
        <fullName evidence="1">Uncharacterized protein</fullName>
    </submittedName>
</protein>
<dbReference type="Proteomes" id="UP000019812">
    <property type="component" value="Unassembled WGS sequence"/>
</dbReference>
<dbReference type="EMBL" id="JDSS02000016">
    <property type="protein sequence ID" value="KFB69296.1"/>
    <property type="molecule type" value="Genomic_DNA"/>
</dbReference>
<gene>
    <name evidence="1" type="ORF">CAPSK01_001042</name>
</gene>
<proteinExistence type="predicted"/>
<name>A0A084Y3K2_9PROT</name>
<reference evidence="1 2" key="1">
    <citation type="submission" date="2014-07" db="EMBL/GenBank/DDBJ databases">
        <title>Expanding our view of genomic diversity in Candidatus Accumulibacter clades.</title>
        <authorList>
            <person name="Skennerton C.T."/>
            <person name="Barr J.J."/>
            <person name="Slater F.R."/>
            <person name="Bond P.L."/>
            <person name="Tyson G.W."/>
        </authorList>
    </citation>
    <scope>NUCLEOTIDE SEQUENCE [LARGE SCALE GENOMIC DNA]</scope>
    <source>
        <strain evidence="2">SK-01</strain>
    </source>
</reference>
<sequence>MPVAAEPFEDLAETAPAIDQAQDLRPVAAGIDGQRDARMLVLQQKRLTTATAEYPRGGFAIEWLMKEERDVLGMAIRRGAGRTGGRVEHVHRDAATEQLGHGILPPARQLAQRAQDVWRFCAQHHVRQIRRAAALHVGELQMQAVAVPIGVPRQPVEQFIYGIGAVLRMQQQVDQAGVALPVVVVEIFCTPEPVAGRQAVQDLPGVGDLACQVGFAVVDHAQQFLHLVDAGAAGSRIQHQGDRAIGLENGAQRLQTGIRIGQVMQHATAIDVVERLQRQAGQVEQ</sequence>
<comment type="caution">
    <text evidence="1">The sequence shown here is derived from an EMBL/GenBank/DDBJ whole genome shotgun (WGS) entry which is preliminary data.</text>
</comment>